<accession>A0A9D9IFC9</accession>
<comment type="caution">
    <text evidence="8">The sequence shown here is derived from an EMBL/GenBank/DDBJ whole genome shotgun (WGS) entry which is preliminary data.</text>
</comment>
<name>A0A9D9IFC9_9BACT</name>
<dbReference type="GO" id="GO:0016020">
    <property type="term" value="C:membrane"/>
    <property type="evidence" value="ECO:0007669"/>
    <property type="project" value="UniProtKB-SubCell"/>
</dbReference>
<reference evidence="8" key="2">
    <citation type="journal article" date="2021" name="PeerJ">
        <title>Extensive microbial diversity within the chicken gut microbiome revealed by metagenomics and culture.</title>
        <authorList>
            <person name="Gilroy R."/>
            <person name="Ravi A."/>
            <person name="Getino M."/>
            <person name="Pursley I."/>
            <person name="Horton D.L."/>
            <person name="Alikhan N.F."/>
            <person name="Baker D."/>
            <person name="Gharbi K."/>
            <person name="Hall N."/>
            <person name="Watson M."/>
            <person name="Adriaenssens E.M."/>
            <person name="Foster-Nyarko E."/>
            <person name="Jarju S."/>
            <person name="Secka A."/>
            <person name="Antonio M."/>
            <person name="Oren A."/>
            <person name="Chaudhuri R.R."/>
            <person name="La Ragione R."/>
            <person name="Hildebrand F."/>
            <person name="Pallen M.J."/>
        </authorList>
    </citation>
    <scope>NUCLEOTIDE SEQUENCE</scope>
    <source>
        <strain evidence="8">B2-22910</strain>
    </source>
</reference>
<dbReference type="Proteomes" id="UP000823603">
    <property type="component" value="Unassembled WGS sequence"/>
</dbReference>
<dbReference type="EMBL" id="JADIMB010000117">
    <property type="protein sequence ID" value="MBO8471712.1"/>
    <property type="molecule type" value="Genomic_DNA"/>
</dbReference>
<comment type="subcellular location">
    <subcellularLocation>
        <location evidence="1">Membrane</location>
        <topology evidence="1">Multi-pass membrane protein</topology>
    </subcellularLocation>
</comment>
<dbReference type="PANTHER" id="PTHR31566">
    <property type="entry name" value="CYTOCHROME C BIOGENESIS PROTEIN CCS1, CHLOROPLASTIC"/>
    <property type="match status" value="1"/>
</dbReference>
<evidence type="ECO:0000259" key="7">
    <source>
        <dbReference type="Pfam" id="PF05140"/>
    </source>
</evidence>
<feature type="domain" description="ResB-like" evidence="7">
    <location>
        <begin position="308"/>
        <end position="352"/>
    </location>
</feature>
<evidence type="ECO:0000313" key="8">
    <source>
        <dbReference type="EMBL" id="MBO8471712.1"/>
    </source>
</evidence>
<proteinExistence type="predicted"/>
<dbReference type="InterPro" id="IPR023494">
    <property type="entry name" value="Cyt_c_bgen_Ccs1/CcsB/ResB"/>
</dbReference>
<protein>
    <submittedName>
        <fullName evidence="8">Cytochrome c biogenesis protein ResB</fullName>
    </submittedName>
</protein>
<feature type="transmembrane region" description="Helical" evidence="6">
    <location>
        <begin position="133"/>
        <end position="155"/>
    </location>
</feature>
<sequence>MGTTLQLAFGNIPAHLLHWPWNAVLAANYLYLLVLAYSLSGRYRWLRTLWDRKSCIASLSSVLALVIVYGLVRQDGSNDGPAGVLGLTSMSDSWIFTVMLAGFMTSLGIRTVAELGHAGQMAEMLRAGRITDFLHNASRTLVHVSVSVLLVAGIFGSGDKVKCRLTARLGEPVGMASDAEGNAVALPFSVVLEKFTVDGYPPKLFVLDTAEDALSGDFLSVEAEGAKADVAGWSLSADRYLDMAGCMPGDTVYRELEHVGAVPAVYVTAENLSTGERHAGWVSCGSRIFSSSSLALGSGAAVVMPPPEARQFLSRVSVTDMDGNRDVADIRVNHPARYGAWRIYQAGYDVTQGRWSTVSMLECVKDPWYFLVSAALWLTLVSGALMFLSGGVRGIRGKAGDRQGKNMKL</sequence>
<keyword evidence="5 6" id="KW-0472">Membrane</keyword>
<evidence type="ECO:0000313" key="9">
    <source>
        <dbReference type="Proteomes" id="UP000823603"/>
    </source>
</evidence>
<feature type="transmembrane region" description="Helical" evidence="6">
    <location>
        <begin position="20"/>
        <end position="43"/>
    </location>
</feature>
<organism evidence="8 9">
    <name type="scientific">Candidatus Cryptobacteroides faecavium</name>
    <dbReference type="NCBI Taxonomy" id="2840762"/>
    <lineage>
        <taxon>Bacteria</taxon>
        <taxon>Pseudomonadati</taxon>
        <taxon>Bacteroidota</taxon>
        <taxon>Bacteroidia</taxon>
        <taxon>Bacteroidales</taxon>
        <taxon>Candidatus Cryptobacteroides</taxon>
    </lineage>
</organism>
<keyword evidence="2 6" id="KW-0812">Transmembrane</keyword>
<keyword evidence="3" id="KW-0201">Cytochrome c-type biogenesis</keyword>
<dbReference type="InterPro" id="IPR007816">
    <property type="entry name" value="ResB-like_domain"/>
</dbReference>
<dbReference type="Pfam" id="PF05140">
    <property type="entry name" value="ResB"/>
    <property type="match status" value="1"/>
</dbReference>
<feature type="transmembrane region" description="Helical" evidence="6">
    <location>
        <begin position="368"/>
        <end position="388"/>
    </location>
</feature>
<gene>
    <name evidence="8" type="ORF">IAB82_07970</name>
</gene>
<evidence type="ECO:0000256" key="1">
    <source>
        <dbReference type="ARBA" id="ARBA00004141"/>
    </source>
</evidence>
<feature type="transmembrane region" description="Helical" evidence="6">
    <location>
        <begin position="93"/>
        <end position="113"/>
    </location>
</feature>
<evidence type="ECO:0000256" key="6">
    <source>
        <dbReference type="SAM" id="Phobius"/>
    </source>
</evidence>
<keyword evidence="4 6" id="KW-1133">Transmembrane helix</keyword>
<feature type="transmembrane region" description="Helical" evidence="6">
    <location>
        <begin position="55"/>
        <end position="73"/>
    </location>
</feature>
<evidence type="ECO:0000256" key="4">
    <source>
        <dbReference type="ARBA" id="ARBA00022989"/>
    </source>
</evidence>
<evidence type="ECO:0000256" key="3">
    <source>
        <dbReference type="ARBA" id="ARBA00022748"/>
    </source>
</evidence>
<evidence type="ECO:0000256" key="2">
    <source>
        <dbReference type="ARBA" id="ARBA00022692"/>
    </source>
</evidence>
<evidence type="ECO:0000256" key="5">
    <source>
        <dbReference type="ARBA" id="ARBA00023136"/>
    </source>
</evidence>
<dbReference type="AlphaFoldDB" id="A0A9D9IFC9"/>
<dbReference type="PANTHER" id="PTHR31566:SF5">
    <property type="entry name" value="RESB-LIKE DOMAIN-CONTAINING PROTEIN"/>
    <property type="match status" value="1"/>
</dbReference>
<dbReference type="GO" id="GO:0017004">
    <property type="term" value="P:cytochrome complex assembly"/>
    <property type="evidence" value="ECO:0007669"/>
    <property type="project" value="UniProtKB-KW"/>
</dbReference>
<reference evidence="8" key="1">
    <citation type="submission" date="2020-10" db="EMBL/GenBank/DDBJ databases">
        <authorList>
            <person name="Gilroy R."/>
        </authorList>
    </citation>
    <scope>NUCLEOTIDE SEQUENCE</scope>
    <source>
        <strain evidence="8">B2-22910</strain>
    </source>
</reference>